<organism evidence="1 2">
    <name type="scientific">Oopsacas minuta</name>
    <dbReference type="NCBI Taxonomy" id="111878"/>
    <lineage>
        <taxon>Eukaryota</taxon>
        <taxon>Metazoa</taxon>
        <taxon>Porifera</taxon>
        <taxon>Hexactinellida</taxon>
        <taxon>Hexasterophora</taxon>
        <taxon>Lyssacinosida</taxon>
        <taxon>Leucopsacidae</taxon>
        <taxon>Oopsacas</taxon>
    </lineage>
</organism>
<evidence type="ECO:0000313" key="1">
    <source>
        <dbReference type="EMBL" id="KAI6647197.1"/>
    </source>
</evidence>
<evidence type="ECO:0000313" key="2">
    <source>
        <dbReference type="Proteomes" id="UP001165289"/>
    </source>
</evidence>
<dbReference type="Proteomes" id="UP001165289">
    <property type="component" value="Unassembled WGS sequence"/>
</dbReference>
<keyword evidence="2" id="KW-1185">Reference proteome</keyword>
<proteinExistence type="predicted"/>
<protein>
    <submittedName>
        <fullName evidence="1">Uncharacterized protein</fullName>
    </submittedName>
</protein>
<comment type="caution">
    <text evidence="1">The sequence shown here is derived from an EMBL/GenBank/DDBJ whole genome shotgun (WGS) entry which is preliminary data.</text>
</comment>
<reference evidence="1 2" key="1">
    <citation type="journal article" date="2023" name="BMC Biol.">
        <title>The compact genome of the sponge Oopsacas minuta (Hexactinellida) is lacking key metazoan core genes.</title>
        <authorList>
            <person name="Santini S."/>
            <person name="Schenkelaars Q."/>
            <person name="Jourda C."/>
            <person name="Duchesne M."/>
            <person name="Belahbib H."/>
            <person name="Rocher C."/>
            <person name="Selva M."/>
            <person name="Riesgo A."/>
            <person name="Vervoort M."/>
            <person name="Leys S.P."/>
            <person name="Kodjabachian L."/>
            <person name="Le Bivic A."/>
            <person name="Borchiellini C."/>
            <person name="Claverie J.M."/>
            <person name="Renard E."/>
        </authorList>
    </citation>
    <scope>NUCLEOTIDE SEQUENCE [LARGE SCALE GENOMIC DNA]</scope>
    <source>
        <strain evidence="1">SPO-2</strain>
    </source>
</reference>
<dbReference type="AlphaFoldDB" id="A0AAV7JEJ1"/>
<sequence>MDGRSLNPEAVEFRPQNLPITNPPTFLPAPPVLENIASLLCRSTDSPPLQQLIETYKCVLTFIASNPESFDLQTECLRSEIHLIPRDKEITKQIKEGIIKMNIELAIIEPEYRSQSARLCLRIDSFFQEYYQREFQEYQDLSMDYLKKRYLSFGDKIVLEAPDLIEELVGYAATLADYLTRFKGQKKSVEKLGKAMIEVLLEALKRKFNTDNIKTIYDTVKMSCRTLFNVEKLNATFEELRDKLRDILVEQSTDEQVKKLVLKLLEYISYNEGTRDCLIQTTDNNQQIKQNGTTINSEPTNPEESDDYMPNSFIPGPEIPVTDAEEWSDFIDEFGKPIESPSDECGDDQFIVGHDLLSPSVARDFVQFSSEQK</sequence>
<name>A0AAV7JEJ1_9METZ</name>
<dbReference type="EMBL" id="JAKMXF010000343">
    <property type="protein sequence ID" value="KAI6647197.1"/>
    <property type="molecule type" value="Genomic_DNA"/>
</dbReference>
<gene>
    <name evidence="1" type="ORF">LOD99_12194</name>
</gene>
<accession>A0AAV7JEJ1</accession>